<accession>D4DA29</accession>
<feature type="signal peptide" evidence="1">
    <location>
        <begin position="1"/>
        <end position="19"/>
    </location>
</feature>
<reference evidence="4" key="1">
    <citation type="journal article" date="2011" name="Genome Biol.">
        <title>Comparative and functional genomics provide insights into the pathogenicity of dermatophytic fungi.</title>
        <authorList>
            <person name="Burmester A."/>
            <person name="Shelest E."/>
            <person name="Gloeckner G."/>
            <person name="Heddergott C."/>
            <person name="Schindler S."/>
            <person name="Staib P."/>
            <person name="Heidel A."/>
            <person name="Felder M."/>
            <person name="Petzold A."/>
            <person name="Szafranski K."/>
            <person name="Feuermann M."/>
            <person name="Pedruzzi I."/>
            <person name="Priebe S."/>
            <person name="Groth M."/>
            <person name="Winkler R."/>
            <person name="Li W."/>
            <person name="Kniemeyer O."/>
            <person name="Schroeckh V."/>
            <person name="Hertweck C."/>
            <person name="Hube B."/>
            <person name="White T.C."/>
            <person name="Platzer M."/>
            <person name="Guthke R."/>
            <person name="Heitman J."/>
            <person name="Woestemeyer J."/>
            <person name="Zipfel P.F."/>
            <person name="Monod M."/>
            <person name="Brakhage A.A."/>
        </authorList>
    </citation>
    <scope>NUCLEOTIDE SEQUENCE [LARGE SCALE GENOMIC DNA]</scope>
    <source>
        <strain evidence="4">HKI 0517</strain>
    </source>
</reference>
<dbReference type="Pfam" id="PF26571">
    <property type="entry name" value="VldE"/>
    <property type="match status" value="1"/>
</dbReference>
<evidence type="ECO:0000313" key="3">
    <source>
        <dbReference type="EMBL" id="EFE41266.1"/>
    </source>
</evidence>
<organism evidence="3 4">
    <name type="scientific">Trichophyton verrucosum (strain HKI 0517)</name>
    <dbReference type="NCBI Taxonomy" id="663202"/>
    <lineage>
        <taxon>Eukaryota</taxon>
        <taxon>Fungi</taxon>
        <taxon>Dikarya</taxon>
        <taxon>Ascomycota</taxon>
        <taxon>Pezizomycotina</taxon>
        <taxon>Eurotiomycetes</taxon>
        <taxon>Eurotiomycetidae</taxon>
        <taxon>Onygenales</taxon>
        <taxon>Arthrodermataceae</taxon>
        <taxon>Trichophyton</taxon>
    </lineage>
</organism>
<evidence type="ECO:0000256" key="1">
    <source>
        <dbReference type="SAM" id="SignalP"/>
    </source>
</evidence>
<proteinExistence type="predicted"/>
<dbReference type="KEGG" id="tve:TRV_03973"/>
<keyword evidence="4" id="KW-1185">Reference proteome</keyword>
<dbReference type="EMBL" id="ACYE01000204">
    <property type="protein sequence ID" value="EFE41266.1"/>
    <property type="molecule type" value="Genomic_DNA"/>
</dbReference>
<feature type="domain" description="ARB-07466-like C-terminal" evidence="2">
    <location>
        <begin position="119"/>
        <end position="246"/>
    </location>
</feature>
<dbReference type="RefSeq" id="XP_003021884.1">
    <property type="nucleotide sequence ID" value="XM_003021838.1"/>
</dbReference>
<evidence type="ECO:0000313" key="4">
    <source>
        <dbReference type="Proteomes" id="UP000008383"/>
    </source>
</evidence>
<sequence>MKLTHFISYAILSLSGVQAATLNGPCTGARGAPGTCISTSSCTKAGGSYISNACAGLPAGIKCCSKTSCGDGGNCRFTSTCSSGNTQAGLCPGPSSFQCCLPKASGGGKFPPPKIPAVGRCKKTAVDGAKKIVAAHPGMVREIFCIRDCPCPSNSEHCCGLATDMMCTDIIGKEYRKLTWHGIVKKRDRDAFGRVMAEWVMNHRKDLNLKYVIWGQRIWNPSLNKVSPWTNWRRMEDRGSITQNHW</sequence>
<feature type="chain" id="PRO_5003056328" description="ARB-07466-like C-terminal domain-containing protein" evidence="1">
    <location>
        <begin position="20"/>
        <end position="246"/>
    </location>
</feature>
<gene>
    <name evidence="3" type="ORF">TRV_03973</name>
</gene>
<protein>
    <recommendedName>
        <fullName evidence="2">ARB-07466-like C-terminal domain-containing protein</fullName>
    </recommendedName>
</protein>
<comment type="caution">
    <text evidence="3">The sequence shown here is derived from an EMBL/GenBank/DDBJ whole genome shotgun (WGS) entry which is preliminary data.</text>
</comment>
<dbReference type="OrthoDB" id="2251794at2759"/>
<dbReference type="AlphaFoldDB" id="D4DA29"/>
<keyword evidence="1" id="KW-0732">Signal</keyword>
<evidence type="ECO:0000259" key="2">
    <source>
        <dbReference type="Pfam" id="PF26571"/>
    </source>
</evidence>
<dbReference type="GeneID" id="9578795"/>
<dbReference type="Proteomes" id="UP000008383">
    <property type="component" value="Unassembled WGS sequence"/>
</dbReference>
<dbReference type="HOGENOM" id="CLU_109885_0_0_1"/>
<dbReference type="InterPro" id="IPR058593">
    <property type="entry name" value="ARB_07466-like_C"/>
</dbReference>
<name>D4DA29_TRIVH</name>